<comment type="pathway">
    <text evidence="2">Purine metabolism; urate degradation.</text>
</comment>
<evidence type="ECO:0000256" key="1">
    <source>
        <dbReference type="ARBA" id="ARBA00001974"/>
    </source>
</evidence>
<dbReference type="GO" id="GO:0006144">
    <property type="term" value="P:purine nucleobase metabolic process"/>
    <property type="evidence" value="ECO:0007669"/>
    <property type="project" value="UniProtKB-KW"/>
</dbReference>
<accession>A0A089YWR7</accession>
<keyword evidence="14" id="KW-1185">Reference proteome</keyword>
<dbReference type="PRINTS" id="PR00420">
    <property type="entry name" value="RNGMNOXGNASE"/>
</dbReference>
<dbReference type="GO" id="GO:0102099">
    <property type="term" value="F:FAD-dependent urate hydroxylase activity"/>
    <property type="evidence" value="ECO:0007669"/>
    <property type="project" value="UniProtKB-EC"/>
</dbReference>
<dbReference type="RefSeq" id="WP_043190576.1">
    <property type="nucleotide sequence ID" value="NZ_CP009533.1"/>
</dbReference>
<evidence type="ECO:0000256" key="3">
    <source>
        <dbReference type="ARBA" id="ARBA00022630"/>
    </source>
</evidence>
<dbReference type="PANTHER" id="PTHR13789:SF318">
    <property type="entry name" value="GERANYLGERANYL DIPHOSPHATE REDUCTASE"/>
    <property type="match status" value="1"/>
</dbReference>
<evidence type="ECO:0000256" key="2">
    <source>
        <dbReference type="ARBA" id="ARBA00004705"/>
    </source>
</evidence>
<dbReference type="InterPro" id="IPR047712">
    <property type="entry name" value="HpxO"/>
</dbReference>
<dbReference type="HOGENOM" id="CLU_009665_19_5_6"/>
<dbReference type="GO" id="GO:0004846">
    <property type="term" value="F:urate oxidase activity"/>
    <property type="evidence" value="ECO:0007669"/>
    <property type="project" value="InterPro"/>
</dbReference>
<dbReference type="OrthoDB" id="9782160at2"/>
<dbReference type="NCBIfam" id="NF033623">
    <property type="entry name" value="urate_HpxO"/>
    <property type="match status" value="1"/>
</dbReference>
<dbReference type="InterPro" id="IPR050493">
    <property type="entry name" value="FAD-dep_Monooxygenase_BioMet"/>
</dbReference>
<comment type="catalytic activity">
    <reaction evidence="11">
        <text>urate + NADH + O2 + H(+) = 5-hydroxyisourate + NAD(+) + H2O</text>
        <dbReference type="Rhea" id="RHEA:27329"/>
        <dbReference type="ChEBI" id="CHEBI:15377"/>
        <dbReference type="ChEBI" id="CHEBI:15378"/>
        <dbReference type="ChEBI" id="CHEBI:15379"/>
        <dbReference type="ChEBI" id="CHEBI:17775"/>
        <dbReference type="ChEBI" id="CHEBI:18072"/>
        <dbReference type="ChEBI" id="CHEBI:57540"/>
        <dbReference type="ChEBI" id="CHEBI:57945"/>
        <dbReference type="EC" id="1.14.13.113"/>
    </reaction>
</comment>
<evidence type="ECO:0000256" key="9">
    <source>
        <dbReference type="ARBA" id="ARBA00035128"/>
    </source>
</evidence>
<name>A0A089YWR7_9PSED</name>
<dbReference type="STRING" id="216142.LT40_12725"/>
<keyword evidence="4" id="KW-0659">Purine metabolism</keyword>
<evidence type="ECO:0000256" key="4">
    <source>
        <dbReference type="ARBA" id="ARBA00022631"/>
    </source>
</evidence>
<keyword evidence="6" id="KW-0560">Oxidoreductase</keyword>
<evidence type="ECO:0000313" key="13">
    <source>
        <dbReference type="EMBL" id="AIS18200.1"/>
    </source>
</evidence>
<organism evidence="13 14">
    <name type="scientific">Pseudomonas rhizosphaerae</name>
    <dbReference type="NCBI Taxonomy" id="216142"/>
    <lineage>
        <taxon>Bacteria</taxon>
        <taxon>Pseudomonadati</taxon>
        <taxon>Pseudomonadota</taxon>
        <taxon>Gammaproteobacteria</taxon>
        <taxon>Pseudomonadales</taxon>
        <taxon>Pseudomonadaceae</taxon>
        <taxon>Pseudomonas</taxon>
    </lineage>
</organism>
<comment type="similarity">
    <text evidence="8">Belongs to the FAD-dependent urate hydroxylase family.</text>
</comment>
<dbReference type="AlphaFoldDB" id="A0A089YWR7"/>
<evidence type="ECO:0000256" key="6">
    <source>
        <dbReference type="ARBA" id="ARBA00023002"/>
    </source>
</evidence>
<proteinExistence type="inferred from homology"/>
<dbReference type="InterPro" id="IPR002938">
    <property type="entry name" value="FAD-bd"/>
</dbReference>
<keyword evidence="5" id="KW-0274">FAD</keyword>
<keyword evidence="3" id="KW-0285">Flavoprotein</keyword>
<evidence type="ECO:0000256" key="11">
    <source>
        <dbReference type="ARBA" id="ARBA00047521"/>
    </source>
</evidence>
<dbReference type="GO" id="GO:0071949">
    <property type="term" value="F:FAD binding"/>
    <property type="evidence" value="ECO:0007669"/>
    <property type="project" value="InterPro"/>
</dbReference>
<dbReference type="eggNOG" id="COG0654">
    <property type="taxonomic scope" value="Bacteria"/>
</dbReference>
<evidence type="ECO:0000256" key="10">
    <source>
        <dbReference type="ARBA" id="ARBA00035262"/>
    </source>
</evidence>
<dbReference type="Pfam" id="PF01494">
    <property type="entry name" value="FAD_binding_3"/>
    <property type="match status" value="1"/>
</dbReference>
<comment type="cofactor">
    <cofactor evidence="1">
        <name>FAD</name>
        <dbReference type="ChEBI" id="CHEBI:57692"/>
    </cofactor>
</comment>
<evidence type="ECO:0000313" key="14">
    <source>
        <dbReference type="Proteomes" id="UP000029499"/>
    </source>
</evidence>
<sequence>MEPLNIVIAGAGMGGLTAAAALQQAGHRVHLYERAAELAPVGAAISIWPNGVRVLDALGLGNAIEQAGGHMQSMSYSDHQGRLLTRFDLQPLYNHARRRAFPIARARLQNILLEAVGVHNVTLGVACVDYEESETHVQVVLSTGETVTADLLIAANGTHSLLRDTIAGEPVPRRYCGYVNWNGRIKAAPDLAPADEWVQYVGEHKRVSLMPMGNDELYFFFDVPLPAGTPNVREHYRAELEQHFAHWPEPVQRLLQRLDPTAVARVEIHDTARVPHLVSTRVALLGDAAHAMTPNIGQGGCQAMEDAWVLARCIERERTPAAALAAYESARADRVASLVTKARKRAAIIHGEMPDETREWYEQLAESDGSDILTGLIKTDEGSPL</sequence>
<dbReference type="Proteomes" id="UP000029499">
    <property type="component" value="Chromosome"/>
</dbReference>
<dbReference type="EMBL" id="CP009533">
    <property type="protein sequence ID" value="AIS18200.1"/>
    <property type="molecule type" value="Genomic_DNA"/>
</dbReference>
<dbReference type="PANTHER" id="PTHR13789">
    <property type="entry name" value="MONOOXYGENASE"/>
    <property type="match status" value="1"/>
</dbReference>
<dbReference type="EC" id="1.14.13.113" evidence="9"/>
<evidence type="ECO:0000256" key="8">
    <source>
        <dbReference type="ARBA" id="ARBA00035121"/>
    </source>
</evidence>
<feature type="domain" description="FAD-binding" evidence="12">
    <location>
        <begin position="6"/>
        <end position="341"/>
    </location>
</feature>
<evidence type="ECO:0000259" key="12">
    <source>
        <dbReference type="Pfam" id="PF01494"/>
    </source>
</evidence>
<dbReference type="GO" id="GO:0019628">
    <property type="term" value="P:urate catabolic process"/>
    <property type="evidence" value="ECO:0007669"/>
    <property type="project" value="InterPro"/>
</dbReference>
<evidence type="ECO:0000256" key="7">
    <source>
        <dbReference type="ARBA" id="ARBA00023033"/>
    </source>
</evidence>
<keyword evidence="7 13" id="KW-0503">Monooxygenase</keyword>
<gene>
    <name evidence="13" type="ORF">LT40_12725</name>
</gene>
<dbReference type="Gene3D" id="3.50.50.60">
    <property type="entry name" value="FAD/NAD(P)-binding domain"/>
    <property type="match status" value="1"/>
</dbReference>
<dbReference type="SUPFAM" id="SSF51905">
    <property type="entry name" value="FAD/NAD(P)-binding domain"/>
    <property type="match status" value="1"/>
</dbReference>
<evidence type="ECO:0000256" key="5">
    <source>
        <dbReference type="ARBA" id="ARBA00022827"/>
    </source>
</evidence>
<protein>
    <recommendedName>
        <fullName evidence="10">FAD-dependent urate hydroxylase</fullName>
        <ecNumber evidence="9">1.14.13.113</ecNumber>
    </recommendedName>
</protein>
<reference evidence="13 14" key="1">
    <citation type="journal article" date="2015" name="J. Biotechnol.">
        <title>Complete genome sequence of Pseudomonas rhizosphaerae IH5T (=DSM 16299T), a phosphate-solubilizing rhizobacterium for bacterial biofertilizer.</title>
        <authorList>
            <person name="Kwak Y."/>
            <person name="Jung B.K."/>
            <person name="Shin J.H."/>
        </authorList>
    </citation>
    <scope>NUCLEOTIDE SEQUENCE [LARGE SCALE GENOMIC DNA]</scope>
    <source>
        <strain evidence="13">DSM 16299</strain>
    </source>
</reference>
<dbReference type="InterPro" id="IPR036188">
    <property type="entry name" value="FAD/NAD-bd_sf"/>
</dbReference>
<dbReference type="KEGG" id="prh:LT40_12725"/>